<keyword evidence="4" id="KW-1185">Reference proteome</keyword>
<dbReference type="eggNOG" id="COG0790">
    <property type="taxonomic scope" value="Bacteria"/>
</dbReference>
<evidence type="ECO:0000313" key="3">
    <source>
        <dbReference type="Proteomes" id="UP000028042"/>
    </source>
</evidence>
<dbReference type="PANTHER" id="PTHR43628:SF1">
    <property type="entry name" value="CHITIN SYNTHASE REGULATORY FACTOR 2-RELATED"/>
    <property type="match status" value="1"/>
</dbReference>
<dbReference type="InterPro" id="IPR011990">
    <property type="entry name" value="TPR-like_helical_dom_sf"/>
</dbReference>
<evidence type="ECO:0000313" key="4">
    <source>
        <dbReference type="Proteomes" id="UP000030905"/>
    </source>
</evidence>
<dbReference type="InterPro" id="IPR052945">
    <property type="entry name" value="Mitotic_Regulator"/>
</dbReference>
<dbReference type="Proteomes" id="UP000030905">
    <property type="component" value="Chromosome"/>
</dbReference>
<organism evidence="1 4">
    <name type="scientific">Clostridium pasteurianum DSM 525 = ATCC 6013</name>
    <dbReference type="NCBI Taxonomy" id="1262449"/>
    <lineage>
        <taxon>Bacteria</taxon>
        <taxon>Bacillati</taxon>
        <taxon>Bacillota</taxon>
        <taxon>Clostridia</taxon>
        <taxon>Eubacteriales</taxon>
        <taxon>Clostridiaceae</taxon>
        <taxon>Clostridium</taxon>
    </lineage>
</organism>
<name>A0A0H3J398_CLOPA</name>
<dbReference type="SMART" id="SM00671">
    <property type="entry name" value="SEL1"/>
    <property type="match status" value="4"/>
</dbReference>
<dbReference type="Proteomes" id="UP000028042">
    <property type="component" value="Unassembled WGS sequence"/>
</dbReference>
<dbReference type="Gene3D" id="1.25.40.10">
    <property type="entry name" value="Tetratricopeptide repeat domain"/>
    <property type="match status" value="1"/>
</dbReference>
<dbReference type="PANTHER" id="PTHR43628">
    <property type="entry name" value="ACTIVATOR OF C KINASE PROTEIN 1-RELATED"/>
    <property type="match status" value="1"/>
</dbReference>
<dbReference type="PATRIC" id="fig|1262449.3.peg.3955"/>
<evidence type="ECO:0000313" key="2">
    <source>
        <dbReference type="EMBL" id="KRU12722.1"/>
    </source>
</evidence>
<dbReference type="KEGG" id="cpat:CLPA_c11820"/>
<dbReference type="EMBL" id="CP009268">
    <property type="protein sequence ID" value="AJA51270.1"/>
    <property type="molecule type" value="Genomic_DNA"/>
</dbReference>
<dbReference type="InterPro" id="IPR006597">
    <property type="entry name" value="Sel1-like"/>
</dbReference>
<dbReference type="RefSeq" id="WP_003448118.1">
    <property type="nucleotide sequence ID" value="NZ_ANZB01000020.1"/>
</dbReference>
<dbReference type="Pfam" id="PF08238">
    <property type="entry name" value="Sel1"/>
    <property type="match status" value="4"/>
</dbReference>
<dbReference type="KEGG" id="cpae:CPAST_c11820"/>
<dbReference type="AlphaFoldDB" id="A0A0H3J398"/>
<dbReference type="EMBL" id="JPGY02000001">
    <property type="protein sequence ID" value="KRU12722.1"/>
    <property type="molecule type" value="Genomic_DNA"/>
</dbReference>
<evidence type="ECO:0000313" key="1">
    <source>
        <dbReference type="EMBL" id="AJA51270.1"/>
    </source>
</evidence>
<gene>
    <name evidence="1" type="ORF">CLPA_c11820</name>
    <name evidence="2" type="ORF">CP6013_01970</name>
</gene>
<dbReference type="SUPFAM" id="SSF81901">
    <property type="entry name" value="HCP-like"/>
    <property type="match status" value="1"/>
</dbReference>
<protein>
    <submittedName>
        <fullName evidence="2">Sel1 domain protein repeat-containing protein</fullName>
    </submittedName>
</protein>
<reference evidence="1 4" key="1">
    <citation type="journal article" date="2015" name="Genome Announc.">
        <title>Complete Genome Sequence of the Nitrogen-Fixing and Solvent-Producing Clostridium pasteurianum DSM 525.</title>
        <authorList>
            <person name="Poehlein A."/>
            <person name="Grosse-Honebrink A."/>
            <person name="Zhang Y."/>
            <person name="Minton N.P."/>
            <person name="Daniel R."/>
        </authorList>
    </citation>
    <scope>NUCLEOTIDE SEQUENCE [LARGE SCALE GENOMIC DNA]</scope>
    <source>
        <strain evidence="1">DSM 525</strain>
        <strain evidence="4">DSM 525 / ATCC 6013</strain>
    </source>
</reference>
<accession>A0A0H3J398</accession>
<proteinExistence type="predicted"/>
<dbReference type="GeneID" id="93073368"/>
<sequence length="257" mass="30992">MSTYTDREHEKELKETLYWMSKEPITKEEKYYYGEYQYNLKDYIEAVVWYKKSAEEFYIPAMYKLAYCMRNNLGIYSDYEIENELFKKVINEDKKHVQTESIYRLGMCYNYGYGVESDHKKAVSYFRKIENESAAAMYELGLIYRDGKVGYAVNKEKARQYLRKAYDGFYEDAIFALFYMFKGEFSHFPYIREIKEAYSFKLGQLMRVAELNPCREYILRLADFYYRGYPGDTGEKLERFRSKAQKYYKKVGISNVK</sequence>
<reference evidence="2" key="2">
    <citation type="submission" date="2015-10" db="EMBL/GenBank/DDBJ databases">
        <title>Improved Draft Genome Sequence of Clostridium pasteurianum Strain ATCC 6013 (DSM 525) Using a Hybrid Next-Generation Sequencing Approach.</title>
        <authorList>
            <person name="Pyne M.E."/>
            <person name="Utturkar S.M."/>
            <person name="Brown S.D."/>
            <person name="Moo-Young M."/>
            <person name="Chung D.A."/>
            <person name="Chou P.C."/>
        </authorList>
    </citation>
    <scope>NUCLEOTIDE SEQUENCE</scope>
    <source>
        <strain evidence="2">ATCC 6013</strain>
    </source>
</reference>
<reference evidence="2 3" key="3">
    <citation type="journal article" name="Genome Announc.">
        <title>Improved Draft Genome Sequence of Clostridium pasteurianum Strain ATCC 6013 (DSM 525) Using a Hybrid Next-Generation Sequencing Approach.</title>
        <authorList>
            <person name="Pyne M.E."/>
            <person name="Utturkar S."/>
            <person name="Brown S.D."/>
            <person name="Moo-Young M."/>
            <person name="Chung D.A."/>
            <person name="Chou C.P."/>
        </authorList>
    </citation>
    <scope>NUCLEOTIDE SEQUENCE [LARGE SCALE GENOMIC DNA]</scope>
    <source>
        <strain evidence="2 3">ATCC 6013</strain>
    </source>
</reference>